<gene>
    <name evidence="7" type="ORF">BDP27DRAFT_1362439</name>
</gene>
<dbReference type="GO" id="GO:0008270">
    <property type="term" value="F:zinc ion binding"/>
    <property type="evidence" value="ECO:0007669"/>
    <property type="project" value="InterPro"/>
</dbReference>
<feature type="region of interest" description="Disordered" evidence="5">
    <location>
        <begin position="107"/>
        <end position="171"/>
    </location>
</feature>
<evidence type="ECO:0000259" key="6">
    <source>
        <dbReference type="PROSITE" id="PS50048"/>
    </source>
</evidence>
<dbReference type="OrthoDB" id="2269373at2759"/>
<comment type="caution">
    <text evidence="7">The sequence shown here is derived from an EMBL/GenBank/DDBJ whole genome shotgun (WGS) entry which is preliminary data.</text>
</comment>
<evidence type="ECO:0000256" key="5">
    <source>
        <dbReference type="SAM" id="MobiDB-lite"/>
    </source>
</evidence>
<feature type="compositionally biased region" description="Low complexity" evidence="5">
    <location>
        <begin position="130"/>
        <end position="144"/>
    </location>
</feature>
<evidence type="ECO:0000313" key="8">
    <source>
        <dbReference type="Proteomes" id="UP000772434"/>
    </source>
</evidence>
<dbReference type="GO" id="GO:0003677">
    <property type="term" value="F:DNA binding"/>
    <property type="evidence" value="ECO:0007669"/>
    <property type="project" value="UniProtKB-KW"/>
</dbReference>
<dbReference type="AlphaFoldDB" id="A0A9P5PWV2"/>
<reference evidence="7" key="1">
    <citation type="submission" date="2020-11" db="EMBL/GenBank/DDBJ databases">
        <authorList>
            <consortium name="DOE Joint Genome Institute"/>
            <person name="Ahrendt S."/>
            <person name="Riley R."/>
            <person name="Andreopoulos W."/>
            <person name="Labutti K."/>
            <person name="Pangilinan J."/>
            <person name="Ruiz-Duenas F.J."/>
            <person name="Barrasa J.M."/>
            <person name="Sanchez-Garcia M."/>
            <person name="Camarero S."/>
            <person name="Miyauchi S."/>
            <person name="Serrano A."/>
            <person name="Linde D."/>
            <person name="Babiker R."/>
            <person name="Drula E."/>
            <person name="Ayuso-Fernandez I."/>
            <person name="Pacheco R."/>
            <person name="Padilla G."/>
            <person name="Ferreira P."/>
            <person name="Barriuso J."/>
            <person name="Kellner H."/>
            <person name="Castanera R."/>
            <person name="Alfaro M."/>
            <person name="Ramirez L."/>
            <person name="Pisabarro A.G."/>
            <person name="Kuo A."/>
            <person name="Tritt A."/>
            <person name="Lipzen A."/>
            <person name="He G."/>
            <person name="Yan M."/>
            <person name="Ng V."/>
            <person name="Cullen D."/>
            <person name="Martin F."/>
            <person name="Rosso M.-N."/>
            <person name="Henrissat B."/>
            <person name="Hibbett D."/>
            <person name="Martinez A.T."/>
            <person name="Grigoriev I.V."/>
        </authorList>
    </citation>
    <scope>NUCLEOTIDE SEQUENCE</scope>
    <source>
        <strain evidence="7">AH 40177</strain>
    </source>
</reference>
<feature type="domain" description="Zn(2)-C6 fungal-type" evidence="6">
    <location>
        <begin position="45"/>
        <end position="77"/>
    </location>
</feature>
<protein>
    <recommendedName>
        <fullName evidence="6">Zn(2)-C6 fungal-type domain-containing protein</fullName>
    </recommendedName>
</protein>
<feature type="compositionally biased region" description="Basic and acidic residues" evidence="5">
    <location>
        <begin position="19"/>
        <end position="34"/>
    </location>
</feature>
<sequence>MSSPASTSTSTSNKRRRTAPSEKSKPKPVADDDHRKRRRNRTTQSCLNCHTSKRMCDRKRPACARCTQLGLTGLCVYEVDDPTQQSETQDESSRLLKRVAELEGVIRELKNKPHPRWASSGGTENPPASPTTSASPGSSHSVPPLSESPTLSAPFPATPPSDTPPVDVAIQSPYSSMDLDSIFAQSASSTLYDSLALQQQLDDMSTMKMPHSHSQPCSCVLDPTAYQTMLELSLRLRKAAMALGQYPLHQAGAFCLLHERLAELETLTTNSLSAVDSPRINVNVPPYNHRQRFPSAGVSPTTLYSPDSVSRWVSGAVPDLNTAGNDGFMSWEPPRRP</sequence>
<name>A0A9P5PWV2_9AGAR</name>
<keyword evidence="4" id="KW-0539">Nucleus</keyword>
<evidence type="ECO:0000256" key="3">
    <source>
        <dbReference type="ARBA" id="ARBA00023163"/>
    </source>
</evidence>
<dbReference type="EMBL" id="JADNRY010000039">
    <property type="protein sequence ID" value="KAF9070552.1"/>
    <property type="molecule type" value="Genomic_DNA"/>
</dbReference>
<dbReference type="InterPro" id="IPR050675">
    <property type="entry name" value="OAF3"/>
</dbReference>
<keyword evidence="8" id="KW-1185">Reference proteome</keyword>
<dbReference type="PANTHER" id="PTHR31069:SF32">
    <property type="entry name" value="ARGININE METABOLISM REGULATION PROTEIN II"/>
    <property type="match status" value="1"/>
</dbReference>
<evidence type="ECO:0000313" key="7">
    <source>
        <dbReference type="EMBL" id="KAF9070552.1"/>
    </source>
</evidence>
<accession>A0A9P5PWV2</accession>
<organism evidence="7 8">
    <name type="scientific">Rhodocollybia butyracea</name>
    <dbReference type="NCBI Taxonomy" id="206335"/>
    <lineage>
        <taxon>Eukaryota</taxon>
        <taxon>Fungi</taxon>
        <taxon>Dikarya</taxon>
        <taxon>Basidiomycota</taxon>
        <taxon>Agaricomycotina</taxon>
        <taxon>Agaricomycetes</taxon>
        <taxon>Agaricomycetidae</taxon>
        <taxon>Agaricales</taxon>
        <taxon>Marasmiineae</taxon>
        <taxon>Omphalotaceae</taxon>
        <taxon>Rhodocollybia</taxon>
    </lineage>
</organism>
<dbReference type="Proteomes" id="UP000772434">
    <property type="component" value="Unassembled WGS sequence"/>
</dbReference>
<proteinExistence type="predicted"/>
<dbReference type="CDD" id="cd00067">
    <property type="entry name" value="GAL4"/>
    <property type="match status" value="1"/>
</dbReference>
<evidence type="ECO:0000256" key="2">
    <source>
        <dbReference type="ARBA" id="ARBA00023125"/>
    </source>
</evidence>
<dbReference type="SMART" id="SM00066">
    <property type="entry name" value="GAL4"/>
    <property type="match status" value="1"/>
</dbReference>
<dbReference type="SUPFAM" id="SSF57701">
    <property type="entry name" value="Zn2/Cys6 DNA-binding domain"/>
    <property type="match status" value="1"/>
</dbReference>
<dbReference type="PROSITE" id="PS50048">
    <property type="entry name" value="ZN2_CY6_FUNGAL_2"/>
    <property type="match status" value="1"/>
</dbReference>
<dbReference type="Pfam" id="PF00172">
    <property type="entry name" value="Zn_clus"/>
    <property type="match status" value="1"/>
</dbReference>
<keyword evidence="1" id="KW-0805">Transcription regulation</keyword>
<keyword evidence="2" id="KW-0238">DNA-binding</keyword>
<dbReference type="InterPro" id="IPR036864">
    <property type="entry name" value="Zn2-C6_fun-type_DNA-bd_sf"/>
</dbReference>
<feature type="compositionally biased region" description="Low complexity" evidence="5">
    <location>
        <begin position="1"/>
        <end position="12"/>
    </location>
</feature>
<evidence type="ECO:0000256" key="1">
    <source>
        <dbReference type="ARBA" id="ARBA00023015"/>
    </source>
</evidence>
<evidence type="ECO:0000256" key="4">
    <source>
        <dbReference type="ARBA" id="ARBA00023242"/>
    </source>
</evidence>
<dbReference type="InterPro" id="IPR001138">
    <property type="entry name" value="Zn2Cys6_DnaBD"/>
</dbReference>
<feature type="region of interest" description="Disordered" evidence="5">
    <location>
        <begin position="1"/>
        <end position="46"/>
    </location>
</feature>
<dbReference type="PANTHER" id="PTHR31069">
    <property type="entry name" value="OLEATE-ACTIVATED TRANSCRIPTION FACTOR 1-RELATED"/>
    <property type="match status" value="1"/>
</dbReference>
<dbReference type="PROSITE" id="PS00463">
    <property type="entry name" value="ZN2_CY6_FUNGAL_1"/>
    <property type="match status" value="1"/>
</dbReference>
<dbReference type="Gene3D" id="4.10.240.10">
    <property type="entry name" value="Zn(2)-C6 fungal-type DNA-binding domain"/>
    <property type="match status" value="1"/>
</dbReference>
<dbReference type="GO" id="GO:0000981">
    <property type="term" value="F:DNA-binding transcription factor activity, RNA polymerase II-specific"/>
    <property type="evidence" value="ECO:0007669"/>
    <property type="project" value="InterPro"/>
</dbReference>
<keyword evidence="3" id="KW-0804">Transcription</keyword>